<dbReference type="EMBL" id="LT838272">
    <property type="protein sequence ID" value="SMB96283.1"/>
    <property type="molecule type" value="Genomic_DNA"/>
</dbReference>
<evidence type="ECO:0000313" key="5">
    <source>
        <dbReference type="Proteomes" id="UP000192569"/>
    </source>
</evidence>
<dbReference type="STRING" id="698762.SAMN00808754_1441"/>
<keyword evidence="4" id="KW-0547">Nucleotide-binding</keyword>
<dbReference type="OrthoDB" id="9773982at2"/>
<dbReference type="InterPro" id="IPR007694">
    <property type="entry name" value="DNA_helicase_DnaB-like_C"/>
</dbReference>
<keyword evidence="1" id="KW-0639">Primosome</keyword>
<dbReference type="SUPFAM" id="SSF52540">
    <property type="entry name" value="P-loop containing nucleoside triphosphate hydrolases"/>
    <property type="match status" value="1"/>
</dbReference>
<dbReference type="GO" id="GO:0005524">
    <property type="term" value="F:ATP binding"/>
    <property type="evidence" value="ECO:0007669"/>
    <property type="project" value="InterPro"/>
</dbReference>
<feature type="region of interest" description="Disordered" evidence="2">
    <location>
        <begin position="394"/>
        <end position="417"/>
    </location>
</feature>
<sequence length="443" mass="48280">MPSDITLELEILAAAVQDKSARGFLLSRILPSDFSEIQHRRAWEGLGKGDTALAEKLAARTTPPVDIPSAVSRLKALAELRKVEAISRTALRALSNGAVKRPEQFLEQFCRAAAKIGLPPSGAAMPPAEWMKKGLEEACRRGLSNPVIELGVRGLSGAVLPEPGHLLIIAGQTGKGKTALALNIAYSCGIERSIPTLYVNTEMGWHELAFRLFSLMSGVPVTKIRTGAMSPGEKEALERSVERFSGEAALSITDALPWADINEVAALAREAKLWRGLKILVVDYIQRLEDRARDLESWQALILATRVLKSLAQELNILVILLAQLNDRRQLAGSTGMLREADAAVYLEEAPEGSPASHMLYVEKARHARSNVKIPVDIDPETLRAKGLPEMAGACEKQKGKKKKGKQRKAKEEEVLRAEAPFTEEDWNRLPAVSLFGDSAGEN</sequence>
<gene>
    <name evidence="4" type="ORF">SAMN00808754_1441</name>
</gene>
<dbReference type="GO" id="GO:0005829">
    <property type="term" value="C:cytosol"/>
    <property type="evidence" value="ECO:0007669"/>
    <property type="project" value="TreeGrafter"/>
</dbReference>
<proteinExistence type="predicted"/>
<dbReference type="GO" id="GO:0006269">
    <property type="term" value="P:DNA replication, synthesis of primer"/>
    <property type="evidence" value="ECO:0007669"/>
    <property type="project" value="UniProtKB-KW"/>
</dbReference>
<keyword evidence="5" id="KW-1185">Reference proteome</keyword>
<dbReference type="GO" id="GO:1990077">
    <property type="term" value="C:primosome complex"/>
    <property type="evidence" value="ECO:0007669"/>
    <property type="project" value="UniProtKB-KW"/>
</dbReference>
<organism evidence="4 5">
    <name type="scientific">Thermanaeromonas toyohensis ToBE</name>
    <dbReference type="NCBI Taxonomy" id="698762"/>
    <lineage>
        <taxon>Bacteria</taxon>
        <taxon>Bacillati</taxon>
        <taxon>Bacillota</taxon>
        <taxon>Clostridia</taxon>
        <taxon>Neomoorellales</taxon>
        <taxon>Neomoorellaceae</taxon>
        <taxon>Thermanaeromonas</taxon>
    </lineage>
</organism>
<accession>A0A1W1VSN2</accession>
<dbReference type="InterPro" id="IPR003593">
    <property type="entry name" value="AAA+_ATPase"/>
</dbReference>
<dbReference type="SMART" id="SM00382">
    <property type="entry name" value="AAA"/>
    <property type="match status" value="1"/>
</dbReference>
<dbReference type="Pfam" id="PF03796">
    <property type="entry name" value="DnaB_C"/>
    <property type="match status" value="1"/>
</dbReference>
<evidence type="ECO:0000313" key="4">
    <source>
        <dbReference type="EMBL" id="SMB96283.1"/>
    </source>
</evidence>
<evidence type="ECO:0000256" key="1">
    <source>
        <dbReference type="ARBA" id="ARBA00022515"/>
    </source>
</evidence>
<evidence type="ECO:0000259" key="3">
    <source>
        <dbReference type="PROSITE" id="PS51199"/>
    </source>
</evidence>
<feature type="compositionally biased region" description="Basic residues" evidence="2">
    <location>
        <begin position="399"/>
        <end position="409"/>
    </location>
</feature>
<reference evidence="4 5" key="1">
    <citation type="submission" date="2017-04" db="EMBL/GenBank/DDBJ databases">
        <authorList>
            <person name="Afonso C.L."/>
            <person name="Miller P.J."/>
            <person name="Scott M.A."/>
            <person name="Spackman E."/>
            <person name="Goraichik I."/>
            <person name="Dimitrov K.M."/>
            <person name="Suarez D.L."/>
            <person name="Swayne D.E."/>
        </authorList>
    </citation>
    <scope>NUCLEOTIDE SEQUENCE [LARGE SCALE GENOMIC DNA]</scope>
    <source>
        <strain evidence="4 5">ToBE</strain>
    </source>
</reference>
<dbReference type="PANTHER" id="PTHR30153">
    <property type="entry name" value="REPLICATIVE DNA HELICASE DNAB"/>
    <property type="match status" value="1"/>
</dbReference>
<keyword evidence="4" id="KW-0378">Hydrolase</keyword>
<dbReference type="RefSeq" id="WP_084665057.1">
    <property type="nucleotide sequence ID" value="NZ_LT838272.1"/>
</dbReference>
<dbReference type="GO" id="GO:0003678">
    <property type="term" value="F:DNA helicase activity"/>
    <property type="evidence" value="ECO:0007669"/>
    <property type="project" value="InterPro"/>
</dbReference>
<dbReference type="PROSITE" id="PS51199">
    <property type="entry name" value="SF4_HELICASE"/>
    <property type="match status" value="1"/>
</dbReference>
<dbReference type="Proteomes" id="UP000192569">
    <property type="component" value="Chromosome I"/>
</dbReference>
<dbReference type="Gene3D" id="3.40.50.300">
    <property type="entry name" value="P-loop containing nucleotide triphosphate hydrolases"/>
    <property type="match status" value="1"/>
</dbReference>
<feature type="domain" description="SF4 helicase" evidence="3">
    <location>
        <begin position="141"/>
        <end position="355"/>
    </location>
</feature>
<dbReference type="InterPro" id="IPR027417">
    <property type="entry name" value="P-loop_NTPase"/>
</dbReference>
<dbReference type="AlphaFoldDB" id="A0A1W1VSN2"/>
<name>A0A1W1VSN2_9FIRM</name>
<protein>
    <submittedName>
        <fullName evidence="4">Replicative DNA helicase</fullName>
    </submittedName>
</protein>
<evidence type="ECO:0000256" key="2">
    <source>
        <dbReference type="SAM" id="MobiDB-lite"/>
    </source>
</evidence>
<dbReference type="PANTHER" id="PTHR30153:SF2">
    <property type="entry name" value="REPLICATIVE DNA HELICASE"/>
    <property type="match status" value="1"/>
</dbReference>
<keyword evidence="4" id="KW-0067">ATP-binding</keyword>
<keyword evidence="4" id="KW-0347">Helicase</keyword>